<evidence type="ECO:0000313" key="3">
    <source>
        <dbReference type="Proteomes" id="UP000004095"/>
    </source>
</evidence>
<dbReference type="Proteomes" id="UP000004095">
    <property type="component" value="Unassembled WGS sequence"/>
</dbReference>
<sequence length="302" mass="33393">MNPGMNVIQYIKTLLANGEIQPAIQKMNEVAPSTYQENEAIDIAFRFSMLMQSSSSMDTDKLHREKSHLVSRINEVLERMKDQLLQNEEIMGQQYAFTPPTNTPTTADNASDTPSQVSKILFMSANPAETTVLRLSNEMREIQNTLKKSRNRDDFQFIMEPQVNNSIIRQRIKEERPEIVHFSGHGGADAGLAEGIVVNGSNGNPVVLTSNALGRLFEMAKEYVQCVVLNSCYSNAQAEAIKQHIPHVIGMSDAIEDTSARMFSVGFYEALGVGESYTEAFNSGTLAIEMEGLPGADIPVLL</sequence>
<proteinExistence type="predicted"/>
<accession>A1ZRS1</accession>
<evidence type="ECO:0000259" key="1">
    <source>
        <dbReference type="Pfam" id="PF12770"/>
    </source>
</evidence>
<dbReference type="Pfam" id="PF12770">
    <property type="entry name" value="CHAT"/>
    <property type="match status" value="1"/>
</dbReference>
<dbReference type="AlphaFoldDB" id="A1ZRS1"/>
<dbReference type="InterPro" id="IPR024983">
    <property type="entry name" value="CHAT_dom"/>
</dbReference>
<keyword evidence="3" id="KW-1185">Reference proteome</keyword>
<dbReference type="EMBL" id="AAWS01000028">
    <property type="protein sequence ID" value="EAY26976.1"/>
    <property type="molecule type" value="Genomic_DNA"/>
</dbReference>
<name>A1ZRS1_MICM2</name>
<dbReference type="eggNOG" id="COG1672">
    <property type="taxonomic scope" value="Bacteria"/>
</dbReference>
<comment type="caution">
    <text evidence="2">The sequence shown here is derived from an EMBL/GenBank/DDBJ whole genome shotgun (WGS) entry which is preliminary data.</text>
</comment>
<organism evidence="2 3">
    <name type="scientific">Microscilla marina ATCC 23134</name>
    <dbReference type="NCBI Taxonomy" id="313606"/>
    <lineage>
        <taxon>Bacteria</taxon>
        <taxon>Pseudomonadati</taxon>
        <taxon>Bacteroidota</taxon>
        <taxon>Cytophagia</taxon>
        <taxon>Cytophagales</taxon>
        <taxon>Microscillaceae</taxon>
        <taxon>Microscilla</taxon>
    </lineage>
</organism>
<protein>
    <recommendedName>
        <fullName evidence="1">CHAT domain-containing protein</fullName>
    </recommendedName>
</protein>
<evidence type="ECO:0000313" key="2">
    <source>
        <dbReference type="EMBL" id="EAY26976.1"/>
    </source>
</evidence>
<gene>
    <name evidence="2" type="ORF">M23134_03628</name>
</gene>
<feature type="domain" description="CHAT" evidence="1">
    <location>
        <begin position="91"/>
        <end position="282"/>
    </location>
</feature>
<reference evidence="2 3" key="1">
    <citation type="submission" date="2007-01" db="EMBL/GenBank/DDBJ databases">
        <authorList>
            <person name="Haygood M."/>
            <person name="Podell S."/>
            <person name="Anderson C."/>
            <person name="Hopkinson B."/>
            <person name="Roe K."/>
            <person name="Barbeau K."/>
            <person name="Gaasterland T."/>
            <person name="Ferriera S."/>
            <person name="Johnson J."/>
            <person name="Kravitz S."/>
            <person name="Beeson K."/>
            <person name="Sutton G."/>
            <person name="Rogers Y.-H."/>
            <person name="Friedman R."/>
            <person name="Frazier M."/>
            <person name="Venter J.C."/>
        </authorList>
    </citation>
    <scope>NUCLEOTIDE SEQUENCE [LARGE SCALE GENOMIC DNA]</scope>
    <source>
        <strain evidence="2 3">ATCC 23134</strain>
    </source>
</reference>